<dbReference type="InterPro" id="IPR058647">
    <property type="entry name" value="BSH_CzcB-like"/>
</dbReference>
<dbReference type="AlphaFoldDB" id="A0A918JIR5"/>
<dbReference type="GO" id="GO:1990281">
    <property type="term" value="C:efflux pump complex"/>
    <property type="evidence" value="ECO:0007669"/>
    <property type="project" value="TreeGrafter"/>
</dbReference>
<evidence type="ECO:0000256" key="2">
    <source>
        <dbReference type="SAM" id="Coils"/>
    </source>
</evidence>
<evidence type="ECO:0000259" key="4">
    <source>
        <dbReference type="Pfam" id="PF25973"/>
    </source>
</evidence>
<evidence type="ECO:0000313" key="5">
    <source>
        <dbReference type="EMBL" id="GGW81370.1"/>
    </source>
</evidence>
<reference evidence="5" key="1">
    <citation type="journal article" date="2014" name="Int. J. Syst. Evol. Microbiol.">
        <title>Complete genome sequence of Corynebacterium casei LMG S-19264T (=DSM 44701T), isolated from a smear-ripened cheese.</title>
        <authorList>
            <consortium name="US DOE Joint Genome Institute (JGI-PGF)"/>
            <person name="Walter F."/>
            <person name="Albersmeier A."/>
            <person name="Kalinowski J."/>
            <person name="Ruckert C."/>
        </authorList>
    </citation>
    <scope>NUCLEOTIDE SEQUENCE</scope>
    <source>
        <strain evidence="5">KCTC 22164</strain>
    </source>
</reference>
<dbReference type="Pfam" id="PF25973">
    <property type="entry name" value="BSH_CzcB"/>
    <property type="match status" value="1"/>
</dbReference>
<dbReference type="Gene3D" id="2.40.50.100">
    <property type="match status" value="1"/>
</dbReference>
<gene>
    <name evidence="5" type="ORF">GCM10007391_13180</name>
</gene>
<dbReference type="EMBL" id="BMXP01000002">
    <property type="protein sequence ID" value="GGW81370.1"/>
    <property type="molecule type" value="Genomic_DNA"/>
</dbReference>
<dbReference type="InterPro" id="IPR058792">
    <property type="entry name" value="Beta-barrel_RND_2"/>
</dbReference>
<reference evidence="5" key="2">
    <citation type="submission" date="2020-09" db="EMBL/GenBank/DDBJ databases">
        <authorList>
            <person name="Sun Q."/>
            <person name="Kim S."/>
        </authorList>
    </citation>
    <scope>NUCLEOTIDE SEQUENCE</scope>
    <source>
        <strain evidence="5">KCTC 22164</strain>
    </source>
</reference>
<keyword evidence="2" id="KW-0175">Coiled coil</keyword>
<dbReference type="NCBIfam" id="TIGR01730">
    <property type="entry name" value="RND_mfp"/>
    <property type="match status" value="1"/>
</dbReference>
<evidence type="ECO:0000259" key="3">
    <source>
        <dbReference type="Pfam" id="PF25954"/>
    </source>
</evidence>
<protein>
    <submittedName>
        <fullName evidence="5">Hemolysin D</fullName>
    </submittedName>
</protein>
<feature type="coiled-coil region" evidence="2">
    <location>
        <begin position="101"/>
        <end position="159"/>
    </location>
</feature>
<comment type="similarity">
    <text evidence="1">Belongs to the membrane fusion protein (MFP) (TC 8.A.1) family.</text>
</comment>
<dbReference type="Pfam" id="PF25954">
    <property type="entry name" value="Beta-barrel_RND_2"/>
    <property type="match status" value="1"/>
</dbReference>
<accession>A0A918JIR5</accession>
<sequence>MRTLSLVMCLFFIAGCDNPPQHRDLLRTVVATPVTPFDGQQQHILSGVAQSAETSQLSFEVAGIVETVNVNLGDMIRKGDVLATIDSKVFELNQKQRQGALSEIEARLREARRDVERKRQLQASGAVSEAELDVAVTQLAALRDQLDVARAQLGIAEEELSDTRLIAPYPGRIAERLIEPSQRITPAQPAFSIEGQAGIEISVAVPENMVNKIHSGDNVDVEIFALDNQHASGRIFEIGSRAQSANAFPVTVRLTDEVPGLQPGMSAEVTFTFSQPGNESTFEIPLSALVSSDRNQHYVWQLMRADASRSDKDIPVYTTMRQPVEVVSLETDVARVRGNLEADMQVVRSGASLLSDGQRVHLANGDTRLFNQ</sequence>
<evidence type="ECO:0000256" key="1">
    <source>
        <dbReference type="ARBA" id="ARBA00009477"/>
    </source>
</evidence>
<dbReference type="RefSeq" id="WP_189404584.1">
    <property type="nucleotide sequence ID" value="NZ_BMXP01000002.1"/>
</dbReference>
<dbReference type="Gene3D" id="1.10.287.470">
    <property type="entry name" value="Helix hairpin bin"/>
    <property type="match status" value="1"/>
</dbReference>
<dbReference type="Gene3D" id="2.40.30.170">
    <property type="match status" value="1"/>
</dbReference>
<dbReference type="Proteomes" id="UP000631300">
    <property type="component" value="Unassembled WGS sequence"/>
</dbReference>
<name>A0A918JIR5_9ALTE</name>
<organism evidence="5 6">
    <name type="scientific">Alteromonas halophila</name>
    <dbReference type="NCBI Taxonomy" id="516698"/>
    <lineage>
        <taxon>Bacteria</taxon>
        <taxon>Pseudomonadati</taxon>
        <taxon>Pseudomonadota</taxon>
        <taxon>Gammaproteobacteria</taxon>
        <taxon>Alteromonadales</taxon>
        <taxon>Alteromonadaceae</taxon>
        <taxon>Alteromonas/Salinimonas group</taxon>
        <taxon>Alteromonas</taxon>
    </lineage>
</organism>
<dbReference type="Gene3D" id="2.40.420.20">
    <property type="match status" value="1"/>
</dbReference>
<dbReference type="InterPro" id="IPR006143">
    <property type="entry name" value="RND_pump_MFP"/>
</dbReference>
<dbReference type="PANTHER" id="PTHR30469">
    <property type="entry name" value="MULTIDRUG RESISTANCE PROTEIN MDTA"/>
    <property type="match status" value="1"/>
</dbReference>
<dbReference type="PROSITE" id="PS51257">
    <property type="entry name" value="PROKAR_LIPOPROTEIN"/>
    <property type="match status" value="1"/>
</dbReference>
<comment type="caution">
    <text evidence="5">The sequence shown here is derived from an EMBL/GenBank/DDBJ whole genome shotgun (WGS) entry which is preliminary data.</text>
</comment>
<dbReference type="GO" id="GO:0015562">
    <property type="term" value="F:efflux transmembrane transporter activity"/>
    <property type="evidence" value="ECO:0007669"/>
    <property type="project" value="TreeGrafter"/>
</dbReference>
<proteinExistence type="inferred from homology"/>
<evidence type="ECO:0000313" key="6">
    <source>
        <dbReference type="Proteomes" id="UP000631300"/>
    </source>
</evidence>
<feature type="domain" description="CusB-like beta-barrel" evidence="3">
    <location>
        <begin position="201"/>
        <end position="272"/>
    </location>
</feature>
<keyword evidence="6" id="KW-1185">Reference proteome</keyword>
<feature type="domain" description="CzcB-like barrel-sandwich hybrid" evidence="4">
    <location>
        <begin position="56"/>
        <end position="193"/>
    </location>
</feature>
<dbReference type="SUPFAM" id="SSF111369">
    <property type="entry name" value="HlyD-like secretion proteins"/>
    <property type="match status" value="1"/>
</dbReference>